<dbReference type="Pfam" id="PF12776">
    <property type="entry name" value="Myb_DNA-bind_3"/>
    <property type="match status" value="1"/>
</dbReference>
<dbReference type="InterPro" id="IPR056253">
    <property type="entry name" value="At2g29880-like_C"/>
</dbReference>
<evidence type="ECO:0000259" key="2">
    <source>
        <dbReference type="Pfam" id="PF24769"/>
    </source>
</evidence>
<evidence type="ECO:0000313" key="4">
    <source>
        <dbReference type="Proteomes" id="UP000824890"/>
    </source>
</evidence>
<name>A0ABQ7ZFI1_BRANA</name>
<accession>A0ABQ7ZFI1</accession>
<evidence type="ECO:0008006" key="5">
    <source>
        <dbReference type="Google" id="ProtNLM"/>
    </source>
</evidence>
<dbReference type="PANTHER" id="PTHR47864">
    <property type="entry name" value="TRANSMEMBRANE PROTEIN"/>
    <property type="match status" value="1"/>
</dbReference>
<feature type="domain" description="Myb/SANT-like" evidence="1">
    <location>
        <begin position="18"/>
        <end position="105"/>
    </location>
</feature>
<dbReference type="PANTHER" id="PTHR47864:SF8">
    <property type="entry name" value="MYB_SANT-LIKE DOMAIN-CONTAINING PROTEIN"/>
    <property type="match status" value="1"/>
</dbReference>
<reference evidence="3 4" key="1">
    <citation type="submission" date="2021-05" db="EMBL/GenBank/DDBJ databases">
        <title>Genome Assembly of Synthetic Allotetraploid Brassica napus Reveals Homoeologous Exchanges between Subgenomes.</title>
        <authorList>
            <person name="Davis J.T."/>
        </authorList>
    </citation>
    <scope>NUCLEOTIDE SEQUENCE [LARGE SCALE GENOMIC DNA]</scope>
    <source>
        <strain evidence="4">cv. Da-Ae</strain>
        <tissue evidence="3">Seedling</tissue>
    </source>
</reference>
<feature type="domain" description="At2g29880-like C-terminal" evidence="2">
    <location>
        <begin position="251"/>
        <end position="296"/>
    </location>
</feature>
<dbReference type="InterPro" id="IPR024752">
    <property type="entry name" value="Myb/SANT-like_dom"/>
</dbReference>
<protein>
    <recommendedName>
        <fullName evidence="5">Myb/SANT-like domain-containing protein</fullName>
    </recommendedName>
</protein>
<keyword evidence="4" id="KW-1185">Reference proteome</keyword>
<evidence type="ECO:0000259" key="1">
    <source>
        <dbReference type="Pfam" id="PF12776"/>
    </source>
</evidence>
<organism evidence="3 4">
    <name type="scientific">Brassica napus</name>
    <name type="common">Rape</name>
    <dbReference type="NCBI Taxonomy" id="3708"/>
    <lineage>
        <taxon>Eukaryota</taxon>
        <taxon>Viridiplantae</taxon>
        <taxon>Streptophyta</taxon>
        <taxon>Embryophyta</taxon>
        <taxon>Tracheophyta</taxon>
        <taxon>Spermatophyta</taxon>
        <taxon>Magnoliopsida</taxon>
        <taxon>eudicotyledons</taxon>
        <taxon>Gunneridae</taxon>
        <taxon>Pentapetalae</taxon>
        <taxon>rosids</taxon>
        <taxon>malvids</taxon>
        <taxon>Brassicales</taxon>
        <taxon>Brassicaceae</taxon>
        <taxon>Brassiceae</taxon>
        <taxon>Brassica</taxon>
    </lineage>
</organism>
<dbReference type="InterPro" id="IPR055314">
    <property type="entry name" value="At2g29880-like"/>
</dbReference>
<gene>
    <name evidence="3" type="ORF">HID58_066382</name>
</gene>
<sequence>MLMGDTQDGKTKNPYLVWSPQETKTLLGLLVDGINQNWLMEVQRILPELNKICRSTKTFSHYKNKMKILRKKHKSFVDLLRFSSGFGWDADTKNFTAPNEIWEEYLKGHKKHKYLRDDTFEDFEDLEKICGKNIAKGNNTVGLGDTTDARTYTTGDNEWEYQGGSPQMIGDHEDDDDDTDGIEQAPSLRQKNVIEKLPIRKRARTEVYTVEKISEEISAVTGTTNQIVSMIQQRWQKEAEEKEAEEKVGTVWDAIKENHDLEENDRFDAMDLVHQSGMKVSFISMTKEERFRWIKRSLRSSLR</sequence>
<dbReference type="EMBL" id="JAGKQM010000015">
    <property type="protein sequence ID" value="KAH0878988.1"/>
    <property type="molecule type" value="Genomic_DNA"/>
</dbReference>
<dbReference type="Proteomes" id="UP000824890">
    <property type="component" value="Unassembled WGS sequence"/>
</dbReference>
<evidence type="ECO:0000313" key="3">
    <source>
        <dbReference type="EMBL" id="KAH0878988.1"/>
    </source>
</evidence>
<comment type="caution">
    <text evidence="3">The sequence shown here is derived from an EMBL/GenBank/DDBJ whole genome shotgun (WGS) entry which is preliminary data.</text>
</comment>
<dbReference type="Pfam" id="PF24769">
    <property type="entry name" value="At2g29880_C"/>
    <property type="match status" value="1"/>
</dbReference>
<proteinExistence type="predicted"/>